<feature type="chain" id="PRO_5043324597" description="Leucine-binding protein domain-containing protein" evidence="4">
    <location>
        <begin position="23"/>
        <end position="430"/>
    </location>
</feature>
<evidence type="ECO:0000256" key="4">
    <source>
        <dbReference type="SAM" id="SignalP"/>
    </source>
</evidence>
<feature type="signal peptide" evidence="4">
    <location>
        <begin position="1"/>
        <end position="22"/>
    </location>
</feature>
<dbReference type="AlphaFoldDB" id="A0AAU7APG3"/>
<dbReference type="SUPFAM" id="SSF53822">
    <property type="entry name" value="Periplasmic binding protein-like I"/>
    <property type="match status" value="1"/>
</dbReference>
<name>A0AAU7APG3_9ACTN</name>
<organism evidence="6">
    <name type="scientific">Paraconexibacter sp. AEG42_29</name>
    <dbReference type="NCBI Taxonomy" id="2997339"/>
    <lineage>
        <taxon>Bacteria</taxon>
        <taxon>Bacillati</taxon>
        <taxon>Actinomycetota</taxon>
        <taxon>Thermoleophilia</taxon>
        <taxon>Solirubrobacterales</taxon>
        <taxon>Paraconexibacteraceae</taxon>
        <taxon>Paraconexibacter</taxon>
    </lineage>
</organism>
<dbReference type="InterPro" id="IPR028082">
    <property type="entry name" value="Peripla_BP_I"/>
</dbReference>
<comment type="similarity">
    <text evidence="1">Belongs to the leucine-binding protein family.</text>
</comment>
<feature type="region of interest" description="Disordered" evidence="3">
    <location>
        <begin position="24"/>
        <end position="55"/>
    </location>
</feature>
<dbReference type="EMBL" id="CP114014">
    <property type="protein sequence ID" value="XAY03491.1"/>
    <property type="molecule type" value="Genomic_DNA"/>
</dbReference>
<dbReference type="PANTHER" id="PTHR47235">
    <property type="entry name" value="BLR6548 PROTEIN"/>
    <property type="match status" value="1"/>
</dbReference>
<dbReference type="PANTHER" id="PTHR47235:SF1">
    <property type="entry name" value="BLR6548 PROTEIN"/>
    <property type="match status" value="1"/>
</dbReference>
<dbReference type="RefSeq" id="WP_354700048.1">
    <property type="nucleotide sequence ID" value="NZ_CP114014.1"/>
</dbReference>
<accession>A0AAU7APG3</accession>
<reference evidence="6" key="1">
    <citation type="submission" date="2022-12" db="EMBL/GenBank/DDBJ databases">
        <title>Paraconexibacter alkalitolerans sp. nov. and Baekduia alba sp. nov., isolated from soil and emended description of the genera Paraconexibacter (Chun et al., 2020) and Baekduia (An et al., 2020).</title>
        <authorList>
            <person name="Vieira S."/>
            <person name="Huber K.J."/>
            <person name="Geppert A."/>
            <person name="Wolf J."/>
            <person name="Neumann-Schaal M."/>
            <person name="Muesken M."/>
            <person name="Overmann J."/>
        </authorList>
    </citation>
    <scope>NUCLEOTIDE SEQUENCE</scope>
    <source>
        <strain evidence="6">AEG42_29</strain>
    </source>
</reference>
<evidence type="ECO:0000256" key="2">
    <source>
        <dbReference type="ARBA" id="ARBA00022729"/>
    </source>
</evidence>
<evidence type="ECO:0000313" key="6">
    <source>
        <dbReference type="EMBL" id="XAY03491.1"/>
    </source>
</evidence>
<protein>
    <recommendedName>
        <fullName evidence="5">Leucine-binding protein domain-containing protein</fullName>
    </recommendedName>
</protein>
<feature type="compositionally biased region" description="Low complexity" evidence="3">
    <location>
        <begin position="30"/>
        <end position="48"/>
    </location>
</feature>
<dbReference type="InterPro" id="IPR028081">
    <property type="entry name" value="Leu-bd"/>
</dbReference>
<gene>
    <name evidence="6" type="ORF">DSM112329_00309</name>
</gene>
<sequence length="430" mass="44408">MTLSIRSGGVLAATLAATLAVGACGKSDSDSSSGSGAGTTSTAAGNTDPASVKTGPGVTAKKITLGVMTDLSGAFAPLTSVITHGNEEYWKERNAAGGVCGRTVDLQIKDHGYDTQKAVVQYRGLAPDVAALQQLVGSPMTAAILPQLKSDRMLSIPASWPSELLDDDIIILSGATYELEQINGLGHLMDEGEIKSGDKIGALYFEGDYGEAGLKGVKYFAEQNDMTVVEQKIQPTDEDMTGQVAAFKRAGVKVLAVTTAPTQMASLAGIAAAQGLDVPFLGNNPTFDPAVLKSPAAKAIIANGYFMGPVPPISSSNAKVQKSIKSYKKAFPKDTPKNAALVGFAEGKIMYTVLDKACENGDLSRDGIVKAARQLSAVSTSGLAAGDLDFSQLGEPPTRGAFIARAANIEGGLKQVGGVLESDLAKEYEG</sequence>
<evidence type="ECO:0000256" key="1">
    <source>
        <dbReference type="ARBA" id="ARBA00010062"/>
    </source>
</evidence>
<evidence type="ECO:0000259" key="5">
    <source>
        <dbReference type="Pfam" id="PF13458"/>
    </source>
</evidence>
<proteinExistence type="inferred from homology"/>
<feature type="domain" description="Leucine-binding protein" evidence="5">
    <location>
        <begin position="62"/>
        <end position="406"/>
    </location>
</feature>
<dbReference type="Pfam" id="PF13458">
    <property type="entry name" value="Peripla_BP_6"/>
    <property type="match status" value="1"/>
</dbReference>
<dbReference type="KEGG" id="parq:DSM112329_00309"/>
<dbReference type="Gene3D" id="3.40.50.2300">
    <property type="match status" value="2"/>
</dbReference>
<dbReference type="PROSITE" id="PS51257">
    <property type="entry name" value="PROKAR_LIPOPROTEIN"/>
    <property type="match status" value="1"/>
</dbReference>
<evidence type="ECO:0000256" key="3">
    <source>
        <dbReference type="SAM" id="MobiDB-lite"/>
    </source>
</evidence>
<keyword evidence="2 4" id="KW-0732">Signal</keyword>